<dbReference type="GO" id="GO:0016020">
    <property type="term" value="C:membrane"/>
    <property type="evidence" value="ECO:0007669"/>
    <property type="project" value="UniProtKB-SubCell"/>
</dbReference>
<feature type="transmembrane region" description="Helical" evidence="7">
    <location>
        <begin position="227"/>
        <end position="250"/>
    </location>
</feature>
<dbReference type="PANTHER" id="PTHR23505">
    <property type="entry name" value="SPINSTER"/>
    <property type="match status" value="1"/>
</dbReference>
<evidence type="ECO:0000256" key="5">
    <source>
        <dbReference type="ARBA" id="ARBA00023136"/>
    </source>
</evidence>
<dbReference type="STRING" id="200361.A0A453IL87"/>
<reference evidence="9" key="4">
    <citation type="submission" date="2019-03" db="UniProtKB">
        <authorList>
            <consortium name="EnsemblPlants"/>
        </authorList>
    </citation>
    <scope>IDENTIFICATION</scope>
</reference>
<dbReference type="Proteomes" id="UP000015105">
    <property type="component" value="Chromosome 4D"/>
</dbReference>
<keyword evidence="4 7" id="KW-1133">Transmembrane helix</keyword>
<keyword evidence="2" id="KW-0813">Transport</keyword>
<reference evidence="10" key="2">
    <citation type="journal article" date="2017" name="Nat. Plants">
        <title>The Aegilops tauschii genome reveals multiple impacts of transposons.</title>
        <authorList>
            <person name="Zhao G."/>
            <person name="Zou C."/>
            <person name="Li K."/>
            <person name="Wang K."/>
            <person name="Li T."/>
            <person name="Gao L."/>
            <person name="Zhang X."/>
            <person name="Wang H."/>
            <person name="Yang Z."/>
            <person name="Liu X."/>
            <person name="Jiang W."/>
            <person name="Mao L."/>
            <person name="Kong X."/>
            <person name="Jiao Y."/>
            <person name="Jia J."/>
        </authorList>
    </citation>
    <scope>NUCLEOTIDE SEQUENCE [LARGE SCALE GENOMIC DNA]</scope>
    <source>
        <strain evidence="10">cv. AL8/78</strain>
    </source>
</reference>
<evidence type="ECO:0000256" key="4">
    <source>
        <dbReference type="ARBA" id="ARBA00022989"/>
    </source>
</evidence>
<dbReference type="PANTHER" id="PTHR23505:SF59">
    <property type="entry name" value="MAJOR FACILITATOR SUPERFAMILY PROTEIN"/>
    <property type="match status" value="1"/>
</dbReference>
<comment type="similarity">
    <text evidence="6">Belongs to the major facilitator superfamily. Spinster (TC 2.A.1.49) family.</text>
</comment>
<dbReference type="AlphaFoldDB" id="A0A453IL87"/>
<feature type="transmembrane region" description="Helical" evidence="7">
    <location>
        <begin position="194"/>
        <end position="215"/>
    </location>
</feature>
<dbReference type="InterPro" id="IPR011701">
    <property type="entry name" value="MFS"/>
</dbReference>
<dbReference type="FunFam" id="1.20.1250.20:FF:000520">
    <property type="entry name" value="Major facilitator superfamily protein"/>
    <property type="match status" value="1"/>
</dbReference>
<evidence type="ECO:0000259" key="8">
    <source>
        <dbReference type="PROSITE" id="PS50850"/>
    </source>
</evidence>
<reference evidence="9" key="5">
    <citation type="journal article" date="2021" name="G3 (Bethesda)">
        <title>Aegilops tauschii genome assembly Aet v5.0 features greater sequence contiguity and improved annotation.</title>
        <authorList>
            <person name="Wang L."/>
            <person name="Zhu T."/>
            <person name="Rodriguez J.C."/>
            <person name="Deal K.R."/>
            <person name="Dubcovsky J."/>
            <person name="McGuire P.E."/>
            <person name="Lux T."/>
            <person name="Spannagl M."/>
            <person name="Mayer K.F.X."/>
            <person name="Baldrich P."/>
            <person name="Meyers B.C."/>
            <person name="Huo N."/>
            <person name="Gu Y.Q."/>
            <person name="Zhou H."/>
            <person name="Devos K.M."/>
            <person name="Bennetzen J.L."/>
            <person name="Unver T."/>
            <person name="Budak H."/>
            <person name="Gulick P.J."/>
            <person name="Galiba G."/>
            <person name="Kalapos B."/>
            <person name="Nelson D.R."/>
            <person name="Li P."/>
            <person name="You F.M."/>
            <person name="Luo M.C."/>
            <person name="Dvorak J."/>
        </authorList>
    </citation>
    <scope>NUCLEOTIDE SEQUENCE [LARGE SCALE GENOMIC DNA]</scope>
    <source>
        <strain evidence="9">cv. AL8/78</strain>
    </source>
</reference>
<evidence type="ECO:0000256" key="6">
    <source>
        <dbReference type="ARBA" id="ARBA00024338"/>
    </source>
</evidence>
<keyword evidence="5 7" id="KW-0472">Membrane</keyword>
<evidence type="ECO:0000256" key="2">
    <source>
        <dbReference type="ARBA" id="ARBA00022448"/>
    </source>
</evidence>
<evidence type="ECO:0000256" key="3">
    <source>
        <dbReference type="ARBA" id="ARBA00022692"/>
    </source>
</evidence>
<sequence>EEKRAVMYIVCNAMPSKKSADAHNAVRPTNKIKLSATSVDLISVEIETHSRAILIYGAFLLDSQSGQGEEDIRARALARERGGGAMVSTSTHTSVQRRRRQWTLALVTVASLLERADEALLPAVYREVGAELGASPAALGSLTLCRALVQAVCYPLAACAAARHDRARVVAAGAFLWAVATILVGVSGTFLQMAIARGFNGVGLALVVPAMNSLAADYSDDTTRGSAFGWLGMASRLGAMMGGTLGVLLAPTTFLGVPGWRLAFHVLALLSVALAVSTWFLASDPRPPSTSEKSTASVARELLGEAKDVVRLPTFQILVAQGVAGSVPWTALTFAAMWLELVGFTHWETSVIINLNQLTGALGSLFAGLIGDPMARRFPNAGRVALAQVSTASTVPVAAVLLLALPIDPSAGAAYAAAFAVLGFVMPWCPPATNNPILAEIVPAKARTTVYALDRFFETIFSSFAPAVVGILAERVFGYKPASGATGKTERENAGALAKAVFAEIAVPMAICCSIYSMLYCTYPADRQRAQKAALIAPEEQDCEDATSSTATGVDGLNQALLARSD</sequence>
<feature type="transmembrane region" description="Helical" evidence="7">
    <location>
        <begin position="351"/>
        <end position="372"/>
    </location>
</feature>
<dbReference type="Pfam" id="PF07690">
    <property type="entry name" value="MFS_1"/>
    <property type="match status" value="1"/>
</dbReference>
<evidence type="ECO:0000256" key="1">
    <source>
        <dbReference type="ARBA" id="ARBA00004141"/>
    </source>
</evidence>
<protein>
    <recommendedName>
        <fullName evidence="8">Major facilitator superfamily (MFS) profile domain-containing protein</fullName>
    </recommendedName>
</protein>
<feature type="transmembrane region" description="Helical" evidence="7">
    <location>
        <begin position="384"/>
        <end position="405"/>
    </location>
</feature>
<organism evidence="9 10">
    <name type="scientific">Aegilops tauschii subsp. strangulata</name>
    <name type="common">Goatgrass</name>
    <dbReference type="NCBI Taxonomy" id="200361"/>
    <lineage>
        <taxon>Eukaryota</taxon>
        <taxon>Viridiplantae</taxon>
        <taxon>Streptophyta</taxon>
        <taxon>Embryophyta</taxon>
        <taxon>Tracheophyta</taxon>
        <taxon>Spermatophyta</taxon>
        <taxon>Magnoliopsida</taxon>
        <taxon>Liliopsida</taxon>
        <taxon>Poales</taxon>
        <taxon>Poaceae</taxon>
        <taxon>BOP clade</taxon>
        <taxon>Pooideae</taxon>
        <taxon>Triticodae</taxon>
        <taxon>Triticeae</taxon>
        <taxon>Triticinae</taxon>
        <taxon>Aegilops</taxon>
    </lineage>
</organism>
<dbReference type="InterPro" id="IPR036259">
    <property type="entry name" value="MFS_trans_sf"/>
</dbReference>
<feature type="transmembrane region" description="Helical" evidence="7">
    <location>
        <begin position="411"/>
        <end position="429"/>
    </location>
</feature>
<feature type="transmembrane region" description="Helical" evidence="7">
    <location>
        <begin position="169"/>
        <end position="188"/>
    </location>
</feature>
<evidence type="ECO:0000313" key="9">
    <source>
        <dbReference type="EnsemblPlants" id="AET4Gv20599300.2"/>
    </source>
</evidence>
<feature type="transmembrane region" description="Helical" evidence="7">
    <location>
        <begin position="262"/>
        <end position="282"/>
    </location>
</feature>
<keyword evidence="3 7" id="KW-0812">Transmembrane</keyword>
<keyword evidence="10" id="KW-1185">Reference proteome</keyword>
<dbReference type="InterPro" id="IPR020846">
    <property type="entry name" value="MFS_dom"/>
</dbReference>
<name>A0A453IL87_AEGTS</name>
<comment type="subcellular location">
    <subcellularLocation>
        <location evidence="1">Membrane</location>
        <topology evidence="1">Multi-pass membrane protein</topology>
    </subcellularLocation>
</comment>
<dbReference type="GO" id="GO:0022857">
    <property type="term" value="F:transmembrane transporter activity"/>
    <property type="evidence" value="ECO:0007669"/>
    <property type="project" value="InterPro"/>
</dbReference>
<reference evidence="10" key="1">
    <citation type="journal article" date="2014" name="Science">
        <title>Ancient hybridizations among the ancestral genomes of bread wheat.</title>
        <authorList>
            <consortium name="International Wheat Genome Sequencing Consortium,"/>
            <person name="Marcussen T."/>
            <person name="Sandve S.R."/>
            <person name="Heier L."/>
            <person name="Spannagl M."/>
            <person name="Pfeifer M."/>
            <person name="Jakobsen K.S."/>
            <person name="Wulff B.B."/>
            <person name="Steuernagel B."/>
            <person name="Mayer K.F."/>
            <person name="Olsen O.A."/>
        </authorList>
    </citation>
    <scope>NUCLEOTIDE SEQUENCE [LARGE SCALE GENOMIC DNA]</scope>
    <source>
        <strain evidence="10">cv. AL8/78</strain>
    </source>
</reference>
<dbReference type="Gramene" id="AET4Gv20599300.2">
    <property type="protein sequence ID" value="AET4Gv20599300.2"/>
    <property type="gene ID" value="AET4Gv20599300"/>
</dbReference>
<feature type="domain" description="Major facilitator superfamily (MFS) profile" evidence="8">
    <location>
        <begin position="103"/>
        <end position="529"/>
    </location>
</feature>
<dbReference type="InterPro" id="IPR044770">
    <property type="entry name" value="MFS_spinster-like"/>
</dbReference>
<feature type="transmembrane region" description="Helical" evidence="7">
    <location>
        <begin position="317"/>
        <end position="339"/>
    </location>
</feature>
<accession>A0A453IL87</accession>
<evidence type="ECO:0000256" key="7">
    <source>
        <dbReference type="SAM" id="Phobius"/>
    </source>
</evidence>
<dbReference type="CDD" id="cd17328">
    <property type="entry name" value="MFS_spinster_like"/>
    <property type="match status" value="1"/>
</dbReference>
<dbReference type="Gene3D" id="1.20.1250.20">
    <property type="entry name" value="MFS general substrate transporter like domains"/>
    <property type="match status" value="1"/>
</dbReference>
<evidence type="ECO:0000313" key="10">
    <source>
        <dbReference type="Proteomes" id="UP000015105"/>
    </source>
</evidence>
<reference evidence="9" key="3">
    <citation type="journal article" date="2017" name="Nature">
        <title>Genome sequence of the progenitor of the wheat D genome Aegilops tauschii.</title>
        <authorList>
            <person name="Luo M.C."/>
            <person name="Gu Y.Q."/>
            <person name="Puiu D."/>
            <person name="Wang H."/>
            <person name="Twardziok S.O."/>
            <person name="Deal K.R."/>
            <person name="Huo N."/>
            <person name="Zhu T."/>
            <person name="Wang L."/>
            <person name="Wang Y."/>
            <person name="McGuire P.E."/>
            <person name="Liu S."/>
            <person name="Long H."/>
            <person name="Ramasamy R.K."/>
            <person name="Rodriguez J.C."/>
            <person name="Van S.L."/>
            <person name="Yuan L."/>
            <person name="Wang Z."/>
            <person name="Xia Z."/>
            <person name="Xiao L."/>
            <person name="Anderson O.D."/>
            <person name="Ouyang S."/>
            <person name="Liang Y."/>
            <person name="Zimin A.V."/>
            <person name="Pertea G."/>
            <person name="Qi P."/>
            <person name="Bennetzen J.L."/>
            <person name="Dai X."/>
            <person name="Dawson M.W."/>
            <person name="Muller H.G."/>
            <person name="Kugler K."/>
            <person name="Rivarola-Duarte L."/>
            <person name="Spannagl M."/>
            <person name="Mayer K.F.X."/>
            <person name="Lu F.H."/>
            <person name="Bevan M.W."/>
            <person name="Leroy P."/>
            <person name="Li P."/>
            <person name="You F.M."/>
            <person name="Sun Q."/>
            <person name="Liu Z."/>
            <person name="Lyons E."/>
            <person name="Wicker T."/>
            <person name="Salzberg S.L."/>
            <person name="Devos K.M."/>
            <person name="Dvorak J."/>
        </authorList>
    </citation>
    <scope>NUCLEOTIDE SEQUENCE [LARGE SCALE GENOMIC DNA]</scope>
    <source>
        <strain evidence="9">cv. AL8/78</strain>
    </source>
</reference>
<dbReference type="PROSITE" id="PS50850">
    <property type="entry name" value="MFS"/>
    <property type="match status" value="1"/>
</dbReference>
<dbReference type="SUPFAM" id="SSF103473">
    <property type="entry name" value="MFS general substrate transporter"/>
    <property type="match status" value="1"/>
</dbReference>
<proteinExistence type="inferred from homology"/>
<dbReference type="EnsemblPlants" id="AET4Gv20599300.2">
    <property type="protein sequence ID" value="AET4Gv20599300.2"/>
    <property type="gene ID" value="AET4Gv20599300"/>
</dbReference>